<evidence type="ECO:0000313" key="2">
    <source>
        <dbReference type="Proteomes" id="UP001202180"/>
    </source>
</evidence>
<reference evidence="1 2" key="1">
    <citation type="submission" date="2022-04" db="EMBL/GenBank/DDBJ databases">
        <title>Spirosoma sp. strain RP8 genome sequencing and assembly.</title>
        <authorList>
            <person name="Jung Y."/>
        </authorList>
    </citation>
    <scope>NUCLEOTIDE SEQUENCE [LARGE SCALE GENOMIC DNA]</scope>
    <source>
        <strain evidence="1 2">RP8</strain>
    </source>
</reference>
<accession>A0ABT0HUQ3</accession>
<name>A0ABT0HUQ3_9BACT</name>
<proteinExistence type="predicted"/>
<dbReference type="EMBL" id="JALPRF010000012">
    <property type="protein sequence ID" value="MCK8495837.1"/>
    <property type="molecule type" value="Genomic_DNA"/>
</dbReference>
<dbReference type="Proteomes" id="UP001202180">
    <property type="component" value="Unassembled WGS sequence"/>
</dbReference>
<organism evidence="1 2">
    <name type="scientific">Spirosoma liriopis</name>
    <dbReference type="NCBI Taxonomy" id="2937440"/>
    <lineage>
        <taxon>Bacteria</taxon>
        <taxon>Pseudomonadati</taxon>
        <taxon>Bacteroidota</taxon>
        <taxon>Cytophagia</taxon>
        <taxon>Cytophagales</taxon>
        <taxon>Cytophagaceae</taxon>
        <taxon>Spirosoma</taxon>
    </lineage>
</organism>
<sequence>MNWRDAWRKAAQQAEDDKPRLIDRRMDLEEWDNWPIDGQLFDTSHRKTIWQILTRT</sequence>
<gene>
    <name evidence="1" type="ORF">M0L20_28485</name>
</gene>
<comment type="caution">
    <text evidence="1">The sequence shown here is derived from an EMBL/GenBank/DDBJ whole genome shotgun (WGS) entry which is preliminary data.</text>
</comment>
<keyword evidence="2" id="KW-1185">Reference proteome</keyword>
<evidence type="ECO:0000313" key="1">
    <source>
        <dbReference type="EMBL" id="MCK8495837.1"/>
    </source>
</evidence>
<protein>
    <submittedName>
        <fullName evidence="1">Uncharacterized protein</fullName>
    </submittedName>
</protein>